<feature type="compositionally biased region" description="Polar residues" evidence="1">
    <location>
        <begin position="68"/>
        <end position="78"/>
    </location>
</feature>
<organism evidence="2">
    <name type="scientific">Methylobacterium bullatum</name>
    <dbReference type="NCBI Taxonomy" id="570505"/>
    <lineage>
        <taxon>Bacteria</taxon>
        <taxon>Pseudomonadati</taxon>
        <taxon>Pseudomonadota</taxon>
        <taxon>Alphaproteobacteria</taxon>
        <taxon>Hyphomicrobiales</taxon>
        <taxon>Methylobacteriaceae</taxon>
        <taxon>Methylobacterium</taxon>
    </lineage>
</organism>
<feature type="compositionally biased region" description="Basic and acidic residues" evidence="1">
    <location>
        <begin position="187"/>
        <end position="197"/>
    </location>
</feature>
<sequence length="271" mass="31530">MQARPARMRAARRPMRDRRRRDRTRPSQRWSGRHVRPRFRHVRTWRSPPRGHRPTNRSDREVRRPPERSTSSIAQTRTFPDDFFPTGRLPGAGRHARVPRRRLSRRLALALLCRPAVPALPRPALGHGRDLPVQGRDQRRALRPPHRGGGAEPSDREREPPRLHRLRSRSGRCAGLLHRPGLRNRLRPREHEGRRQPDSGLPRPLQRRCARRRERRERPDDGGEAPAQPQLFRHGRQRDRGGGGGVRDHPRRHRHLSVVAAREGGGKGEVW</sequence>
<name>A0A679JKE5_9HYPH</name>
<proteinExistence type="predicted"/>
<feature type="compositionally biased region" description="Basic and acidic residues" evidence="1">
    <location>
        <begin position="56"/>
        <end position="67"/>
    </location>
</feature>
<dbReference type="EMBL" id="LR743504">
    <property type="protein sequence ID" value="CAA2106706.1"/>
    <property type="molecule type" value="Genomic_DNA"/>
</dbReference>
<evidence type="ECO:0000256" key="1">
    <source>
        <dbReference type="SAM" id="MobiDB-lite"/>
    </source>
</evidence>
<accession>A0A679JKE5</accession>
<feature type="compositionally biased region" description="Basic residues" evidence="1">
    <location>
        <begin position="1"/>
        <end position="23"/>
    </location>
</feature>
<feature type="compositionally biased region" description="Basic and acidic residues" evidence="1">
    <location>
        <begin position="153"/>
        <end position="162"/>
    </location>
</feature>
<protein>
    <submittedName>
        <fullName evidence="2">Uncharacterized protein</fullName>
    </submittedName>
</protein>
<evidence type="ECO:0000313" key="2">
    <source>
        <dbReference type="EMBL" id="CAA2106706.1"/>
    </source>
</evidence>
<dbReference type="AlphaFoldDB" id="A0A679JKE5"/>
<gene>
    <name evidence="2" type="ORF">MBUL_03805</name>
</gene>
<feature type="region of interest" description="Disordered" evidence="1">
    <location>
        <begin position="119"/>
        <end position="271"/>
    </location>
</feature>
<feature type="compositionally biased region" description="Basic residues" evidence="1">
    <location>
        <begin position="31"/>
        <end position="55"/>
    </location>
</feature>
<reference evidence="2" key="1">
    <citation type="submission" date="2019-12" db="EMBL/GenBank/DDBJ databases">
        <authorList>
            <person name="Cremers G."/>
        </authorList>
    </citation>
    <scope>NUCLEOTIDE SEQUENCE</scope>
    <source>
        <strain evidence="2">Mbul1</strain>
    </source>
</reference>
<feature type="compositionally biased region" description="Basic residues" evidence="1">
    <location>
        <begin position="205"/>
        <end position="215"/>
    </location>
</feature>
<feature type="region of interest" description="Disordered" evidence="1">
    <location>
        <begin position="1"/>
        <end position="99"/>
    </location>
</feature>